<organism evidence="9 10">
    <name type="scientific">Heliocybe sulcata</name>
    <dbReference type="NCBI Taxonomy" id="5364"/>
    <lineage>
        <taxon>Eukaryota</taxon>
        <taxon>Fungi</taxon>
        <taxon>Dikarya</taxon>
        <taxon>Basidiomycota</taxon>
        <taxon>Agaricomycotina</taxon>
        <taxon>Agaricomycetes</taxon>
        <taxon>Gloeophyllales</taxon>
        <taxon>Gloeophyllaceae</taxon>
        <taxon>Heliocybe</taxon>
    </lineage>
</organism>
<gene>
    <name evidence="9" type="ORF">OE88DRAFT_1661368</name>
</gene>
<dbReference type="PROSITE" id="PS50114">
    <property type="entry name" value="GATA_ZN_FINGER_2"/>
    <property type="match status" value="1"/>
</dbReference>
<feature type="compositionally biased region" description="Polar residues" evidence="7">
    <location>
        <begin position="301"/>
        <end position="310"/>
    </location>
</feature>
<feature type="compositionally biased region" description="Basic and acidic residues" evidence="7">
    <location>
        <begin position="408"/>
        <end position="423"/>
    </location>
</feature>
<keyword evidence="5" id="KW-0804">Transcription</keyword>
<keyword evidence="3" id="KW-0862">Zinc</keyword>
<feature type="region of interest" description="Disordered" evidence="7">
    <location>
        <begin position="380"/>
        <end position="505"/>
    </location>
</feature>
<dbReference type="Proteomes" id="UP000305948">
    <property type="component" value="Unassembled WGS sequence"/>
</dbReference>
<dbReference type="GO" id="GO:0043565">
    <property type="term" value="F:sequence-specific DNA binding"/>
    <property type="evidence" value="ECO:0007669"/>
    <property type="project" value="InterPro"/>
</dbReference>
<evidence type="ECO:0000256" key="7">
    <source>
        <dbReference type="SAM" id="MobiDB-lite"/>
    </source>
</evidence>
<feature type="compositionally biased region" description="Pro residues" evidence="7">
    <location>
        <begin position="48"/>
        <end position="70"/>
    </location>
</feature>
<dbReference type="PROSITE" id="PS00344">
    <property type="entry name" value="GATA_ZN_FINGER_1"/>
    <property type="match status" value="1"/>
</dbReference>
<feature type="compositionally biased region" description="Basic and acidic residues" evidence="7">
    <location>
        <begin position="496"/>
        <end position="505"/>
    </location>
</feature>
<evidence type="ECO:0000256" key="4">
    <source>
        <dbReference type="ARBA" id="ARBA00023015"/>
    </source>
</evidence>
<dbReference type="STRING" id="5364.A0A5C3MYD1"/>
<feature type="compositionally biased region" description="Low complexity" evidence="7">
    <location>
        <begin position="208"/>
        <end position="220"/>
    </location>
</feature>
<name>A0A5C3MYD1_9AGAM</name>
<evidence type="ECO:0000259" key="8">
    <source>
        <dbReference type="PROSITE" id="PS50114"/>
    </source>
</evidence>
<dbReference type="GO" id="GO:0006355">
    <property type="term" value="P:regulation of DNA-templated transcription"/>
    <property type="evidence" value="ECO:0007669"/>
    <property type="project" value="InterPro"/>
</dbReference>
<dbReference type="SMART" id="SM00401">
    <property type="entry name" value="ZnF_GATA"/>
    <property type="match status" value="1"/>
</dbReference>
<evidence type="ECO:0000313" key="9">
    <source>
        <dbReference type="EMBL" id="TFK49943.1"/>
    </source>
</evidence>
<feature type="compositionally biased region" description="Low complexity" evidence="7">
    <location>
        <begin position="643"/>
        <end position="659"/>
    </location>
</feature>
<dbReference type="PANTHER" id="PTHR47172:SF24">
    <property type="entry name" value="GATA ZINC FINGER DOMAIN-CONTAINING PROTEIN 14-RELATED"/>
    <property type="match status" value="1"/>
</dbReference>
<dbReference type="CDD" id="cd00202">
    <property type="entry name" value="ZnF_GATA"/>
    <property type="match status" value="1"/>
</dbReference>
<feature type="compositionally biased region" description="Pro residues" evidence="7">
    <location>
        <begin position="263"/>
        <end position="283"/>
    </location>
</feature>
<evidence type="ECO:0000256" key="1">
    <source>
        <dbReference type="ARBA" id="ARBA00022723"/>
    </source>
</evidence>
<proteinExistence type="predicted"/>
<feature type="region of interest" description="Disordered" evidence="7">
    <location>
        <begin position="549"/>
        <end position="715"/>
    </location>
</feature>
<dbReference type="Pfam" id="PF00320">
    <property type="entry name" value="GATA"/>
    <property type="match status" value="1"/>
</dbReference>
<dbReference type="Gene3D" id="3.30.50.10">
    <property type="entry name" value="Erythroid Transcription Factor GATA-1, subunit A"/>
    <property type="match status" value="1"/>
</dbReference>
<evidence type="ECO:0000313" key="10">
    <source>
        <dbReference type="Proteomes" id="UP000305948"/>
    </source>
</evidence>
<dbReference type="EMBL" id="ML213514">
    <property type="protein sequence ID" value="TFK49943.1"/>
    <property type="molecule type" value="Genomic_DNA"/>
</dbReference>
<evidence type="ECO:0000256" key="5">
    <source>
        <dbReference type="ARBA" id="ARBA00023163"/>
    </source>
</evidence>
<keyword evidence="1" id="KW-0479">Metal-binding</keyword>
<dbReference type="PANTHER" id="PTHR47172">
    <property type="entry name" value="OS01G0976800 PROTEIN"/>
    <property type="match status" value="1"/>
</dbReference>
<accession>A0A5C3MYD1</accession>
<dbReference type="GO" id="GO:0008270">
    <property type="term" value="F:zinc ion binding"/>
    <property type="evidence" value="ECO:0007669"/>
    <property type="project" value="UniProtKB-KW"/>
</dbReference>
<sequence length="715" mass="76213">MAFTHHPPSYSLPPPPQTMHSTNSDFRLPSLKDLNFQYRSPQDGSGPSPAPPGPPSNHPQYDHPPPPAPPASRHEPGSWTRPSSSNQSQPTSSAHEQPAKPGDYPHSKHDGGYLTPGVPLSAQAAPAPGAVNSTHAPPREDPVHIPHKRPRSDSGVSSTPPGRSPHTPYPPHPPSYAQPVYQGPGPAASPHEQTHQHPGQYPPPPYAGYPHYMPPRSGAAPAPPPPPAHPSSHTHPGHPPPHGNPYPPPPHNDPHWQHHHPPHSGPPPSQPYNQGPAPPPHQHPPQGYGLARTTHLVPTPLNDQRPSSYGPSDAAKVAARQDTLQDIARHCSALCSFAERCTKLQQGLARAEPDTNELSEMASRAAQVVRLLDTLRRITYGVGPTSPGNQAPAPHPHTPHSYPPASDRPPKRPWEDMARDENHGPPASHEGSMEPPVHHMPGSSGQSTAEQDMELIRTKRATSSTGSGLPGQGKSKYRKRSRATPPGKCHSCNIRETPEWRRGPDGARTLCNACGLHYAKLTRKRDKALAEGHPLPIVDLETLRNAAVQRVAAEEDSGEPTTPMTANASMPPPGQMQDPRAYKPEHPSPVPLPPQQSTSRKMASGPPPVSQHQMLLGPGQGPPPAPVGSPYQLVPVGNNNLAGPASGHMAPSPSMMAPHPHGESQPSSGVPPPPPWATANGGRNGYASDHGHPPSHNQHQSFARRSVSNARGSPH</sequence>
<feature type="compositionally biased region" description="Pro residues" evidence="7">
    <location>
        <begin position="167"/>
        <end position="176"/>
    </location>
</feature>
<reference evidence="9 10" key="1">
    <citation type="journal article" date="2019" name="Nat. Ecol. Evol.">
        <title>Megaphylogeny resolves global patterns of mushroom evolution.</title>
        <authorList>
            <person name="Varga T."/>
            <person name="Krizsan K."/>
            <person name="Foldi C."/>
            <person name="Dima B."/>
            <person name="Sanchez-Garcia M."/>
            <person name="Sanchez-Ramirez S."/>
            <person name="Szollosi G.J."/>
            <person name="Szarkandi J.G."/>
            <person name="Papp V."/>
            <person name="Albert L."/>
            <person name="Andreopoulos W."/>
            <person name="Angelini C."/>
            <person name="Antonin V."/>
            <person name="Barry K.W."/>
            <person name="Bougher N.L."/>
            <person name="Buchanan P."/>
            <person name="Buyck B."/>
            <person name="Bense V."/>
            <person name="Catcheside P."/>
            <person name="Chovatia M."/>
            <person name="Cooper J."/>
            <person name="Damon W."/>
            <person name="Desjardin D."/>
            <person name="Finy P."/>
            <person name="Geml J."/>
            <person name="Haridas S."/>
            <person name="Hughes K."/>
            <person name="Justo A."/>
            <person name="Karasinski D."/>
            <person name="Kautmanova I."/>
            <person name="Kiss B."/>
            <person name="Kocsube S."/>
            <person name="Kotiranta H."/>
            <person name="LaButti K.M."/>
            <person name="Lechner B.E."/>
            <person name="Liimatainen K."/>
            <person name="Lipzen A."/>
            <person name="Lukacs Z."/>
            <person name="Mihaltcheva S."/>
            <person name="Morgado L.N."/>
            <person name="Niskanen T."/>
            <person name="Noordeloos M.E."/>
            <person name="Ohm R.A."/>
            <person name="Ortiz-Santana B."/>
            <person name="Ovrebo C."/>
            <person name="Racz N."/>
            <person name="Riley R."/>
            <person name="Savchenko A."/>
            <person name="Shiryaev A."/>
            <person name="Soop K."/>
            <person name="Spirin V."/>
            <person name="Szebenyi C."/>
            <person name="Tomsovsky M."/>
            <person name="Tulloss R.E."/>
            <person name="Uehling J."/>
            <person name="Grigoriev I.V."/>
            <person name="Vagvolgyi C."/>
            <person name="Papp T."/>
            <person name="Martin F.M."/>
            <person name="Miettinen O."/>
            <person name="Hibbett D.S."/>
            <person name="Nagy L.G."/>
        </authorList>
    </citation>
    <scope>NUCLEOTIDE SEQUENCE [LARGE SCALE GENOMIC DNA]</scope>
    <source>
        <strain evidence="9 10">OMC1185</strain>
    </source>
</reference>
<keyword evidence="2 6" id="KW-0863">Zinc-finger</keyword>
<keyword evidence="10" id="KW-1185">Reference proteome</keyword>
<evidence type="ECO:0000256" key="3">
    <source>
        <dbReference type="ARBA" id="ARBA00022833"/>
    </source>
</evidence>
<dbReference type="InterPro" id="IPR000679">
    <property type="entry name" value="Znf_GATA"/>
</dbReference>
<feature type="domain" description="GATA-type" evidence="8">
    <location>
        <begin position="483"/>
        <end position="518"/>
    </location>
</feature>
<protein>
    <recommendedName>
        <fullName evidence="8">GATA-type domain-containing protein</fullName>
    </recommendedName>
</protein>
<feature type="compositionally biased region" description="Pro residues" evidence="7">
    <location>
        <begin position="237"/>
        <end position="251"/>
    </location>
</feature>
<dbReference type="SUPFAM" id="SSF57716">
    <property type="entry name" value="Glucocorticoid receptor-like (DNA-binding domain)"/>
    <property type="match status" value="1"/>
</dbReference>
<feature type="compositionally biased region" description="Low complexity" evidence="7">
    <location>
        <begin position="82"/>
        <end position="93"/>
    </location>
</feature>
<feature type="region of interest" description="Disordered" evidence="7">
    <location>
        <begin position="1"/>
        <end position="316"/>
    </location>
</feature>
<keyword evidence="4" id="KW-0805">Transcription regulation</keyword>
<evidence type="ECO:0000256" key="6">
    <source>
        <dbReference type="PROSITE-ProRule" id="PRU00094"/>
    </source>
</evidence>
<dbReference type="AlphaFoldDB" id="A0A5C3MYD1"/>
<evidence type="ECO:0000256" key="2">
    <source>
        <dbReference type="ARBA" id="ARBA00022771"/>
    </source>
</evidence>
<feature type="compositionally biased region" description="Polar residues" evidence="7">
    <location>
        <begin position="695"/>
        <end position="715"/>
    </location>
</feature>
<dbReference type="InterPro" id="IPR013088">
    <property type="entry name" value="Znf_NHR/GATA"/>
</dbReference>
<dbReference type="OrthoDB" id="2162994at2759"/>
<feature type="compositionally biased region" description="Polar residues" evidence="7">
    <location>
        <begin position="559"/>
        <end position="568"/>
    </location>
</feature>